<proteinExistence type="predicted"/>
<dbReference type="RefSeq" id="WP_220806969.1">
    <property type="nucleotide sequence ID" value="NZ_BPMK01000003.1"/>
</dbReference>
<dbReference type="Proteomes" id="UP000887222">
    <property type="component" value="Unassembled WGS sequence"/>
</dbReference>
<dbReference type="CDD" id="cd07984">
    <property type="entry name" value="LPLAT_LABLAT-like"/>
    <property type="match status" value="1"/>
</dbReference>
<evidence type="ECO:0000256" key="2">
    <source>
        <dbReference type="ARBA" id="ARBA00022475"/>
    </source>
</evidence>
<keyword evidence="9" id="KW-1185">Reference proteome</keyword>
<dbReference type="InterPro" id="IPR004960">
    <property type="entry name" value="LipA_acyltrans"/>
</dbReference>
<evidence type="ECO:0000256" key="4">
    <source>
        <dbReference type="ARBA" id="ARBA00022679"/>
    </source>
</evidence>
<organism evidence="8 9">
    <name type="scientific">Noviherbaspirillum aridicola</name>
    <dbReference type="NCBI Taxonomy" id="2849687"/>
    <lineage>
        <taxon>Bacteria</taxon>
        <taxon>Pseudomonadati</taxon>
        <taxon>Pseudomonadota</taxon>
        <taxon>Betaproteobacteria</taxon>
        <taxon>Burkholderiales</taxon>
        <taxon>Oxalobacteraceae</taxon>
        <taxon>Noviherbaspirillum</taxon>
    </lineage>
</organism>
<keyword evidence="3" id="KW-0997">Cell inner membrane</keyword>
<comment type="caution">
    <text evidence="8">The sequence shown here is derived from an EMBL/GenBank/DDBJ whole genome shotgun (WGS) entry which is preliminary data.</text>
</comment>
<protein>
    <submittedName>
        <fullName evidence="8">Acyltransferase</fullName>
    </submittedName>
</protein>
<evidence type="ECO:0000256" key="1">
    <source>
        <dbReference type="ARBA" id="ARBA00004533"/>
    </source>
</evidence>
<name>A0ABQ4Q170_9BURK</name>
<evidence type="ECO:0000256" key="3">
    <source>
        <dbReference type="ARBA" id="ARBA00022519"/>
    </source>
</evidence>
<dbReference type="PANTHER" id="PTHR30606:SF10">
    <property type="entry name" value="PHOSPHATIDYLINOSITOL MANNOSIDE ACYLTRANSFERASE"/>
    <property type="match status" value="1"/>
</dbReference>
<reference evidence="8 9" key="1">
    <citation type="journal article" date="2022" name="Int. J. Syst. Evol. Microbiol.">
        <title>Noviherbaspirillum aridicola sp. nov., isolated from an arid soil in Pakistan.</title>
        <authorList>
            <person name="Khan I.U."/>
            <person name="Saqib M."/>
            <person name="Amin A."/>
            <person name="Hussain F."/>
            <person name="Li L."/>
            <person name="Liu Y.H."/>
            <person name="Fang B.Z."/>
            <person name="Ahmed I."/>
            <person name="Li W.J."/>
        </authorList>
    </citation>
    <scope>NUCLEOTIDE SEQUENCE [LARGE SCALE GENOMIC DNA]</scope>
    <source>
        <strain evidence="8 9">NCCP-691</strain>
    </source>
</reference>
<keyword evidence="2" id="KW-1003">Cell membrane</keyword>
<gene>
    <name evidence="8" type="ORF">NCCP691_08100</name>
</gene>
<dbReference type="PIRSF" id="PIRSF026649">
    <property type="entry name" value="MsbB"/>
    <property type="match status" value="1"/>
</dbReference>
<keyword evidence="7" id="KW-0812">Transmembrane</keyword>
<keyword evidence="4" id="KW-0808">Transferase</keyword>
<evidence type="ECO:0000313" key="9">
    <source>
        <dbReference type="Proteomes" id="UP000887222"/>
    </source>
</evidence>
<evidence type="ECO:0000313" key="8">
    <source>
        <dbReference type="EMBL" id="GIZ50796.1"/>
    </source>
</evidence>
<evidence type="ECO:0000256" key="7">
    <source>
        <dbReference type="SAM" id="Phobius"/>
    </source>
</evidence>
<comment type="subcellular location">
    <subcellularLocation>
        <location evidence="1">Cell inner membrane</location>
    </subcellularLocation>
</comment>
<dbReference type="Pfam" id="PF03279">
    <property type="entry name" value="Lip_A_acyltrans"/>
    <property type="match status" value="1"/>
</dbReference>
<dbReference type="NCBIfam" id="NF006487">
    <property type="entry name" value="PRK08905.1"/>
    <property type="match status" value="1"/>
</dbReference>
<dbReference type="PANTHER" id="PTHR30606">
    <property type="entry name" value="LIPID A BIOSYNTHESIS LAUROYL ACYLTRANSFERASE"/>
    <property type="match status" value="1"/>
</dbReference>
<dbReference type="GO" id="GO:0016746">
    <property type="term" value="F:acyltransferase activity"/>
    <property type="evidence" value="ECO:0007669"/>
    <property type="project" value="UniProtKB-KW"/>
</dbReference>
<dbReference type="EMBL" id="BPMK01000003">
    <property type="protein sequence ID" value="GIZ50796.1"/>
    <property type="molecule type" value="Genomic_DNA"/>
</dbReference>
<feature type="transmembrane region" description="Helical" evidence="7">
    <location>
        <begin position="12"/>
        <end position="31"/>
    </location>
</feature>
<keyword evidence="5 7" id="KW-0472">Membrane</keyword>
<sequence length="282" mass="31149">MLVTLFRLLSRLPLPILHAVGSALGWLVYLVSPKYRRRMAANIRRAGFGDSLPQAVREAGKNVLELPFVWCAPPQRVLDSVRVEDWDVVQQALDAGGGIIFLTPHLGCFEITAQVVATRTPLTVMYRPPRKEALKPLIEGARARGRLRLAPATLSGVRTLLKTLRSGEPIGILPDQVPQNGEGVWADFFGLPAYTMTLPGKLQQMSGAPVILTYAERLPRGAGFVLRFFRLDRALGDTAEQQARTINAAMEELIARCPAQYFWSYHRYKAPKGVARPAAARA</sequence>
<evidence type="ECO:0000256" key="5">
    <source>
        <dbReference type="ARBA" id="ARBA00023136"/>
    </source>
</evidence>
<accession>A0ABQ4Q170</accession>
<keyword evidence="6 8" id="KW-0012">Acyltransferase</keyword>
<evidence type="ECO:0000256" key="6">
    <source>
        <dbReference type="ARBA" id="ARBA00023315"/>
    </source>
</evidence>
<keyword evidence="7" id="KW-1133">Transmembrane helix</keyword>